<feature type="domain" description="RNA polymerase sigma factor 70 region 4 type 2" evidence="6">
    <location>
        <begin position="110"/>
        <end position="161"/>
    </location>
</feature>
<name>A0ABT4E965_PAEAL</name>
<dbReference type="PANTHER" id="PTHR43133">
    <property type="entry name" value="RNA POLYMERASE ECF-TYPE SIGMA FACTO"/>
    <property type="match status" value="1"/>
</dbReference>
<dbReference type="Proteomes" id="UP001527090">
    <property type="component" value="Unassembled WGS sequence"/>
</dbReference>
<dbReference type="InterPro" id="IPR014284">
    <property type="entry name" value="RNA_pol_sigma-70_dom"/>
</dbReference>
<comment type="caution">
    <text evidence="7">The sequence shown here is derived from an EMBL/GenBank/DDBJ whole genome shotgun (WGS) entry which is preliminary data.</text>
</comment>
<evidence type="ECO:0000256" key="1">
    <source>
        <dbReference type="ARBA" id="ARBA00010641"/>
    </source>
</evidence>
<proteinExistence type="inferred from homology"/>
<dbReference type="Pfam" id="PF08281">
    <property type="entry name" value="Sigma70_r4_2"/>
    <property type="match status" value="1"/>
</dbReference>
<protein>
    <submittedName>
        <fullName evidence="7">Sigma-70 family RNA polymerase sigma factor</fullName>
    </submittedName>
</protein>
<dbReference type="InterPro" id="IPR036388">
    <property type="entry name" value="WH-like_DNA-bd_sf"/>
</dbReference>
<evidence type="ECO:0000313" key="8">
    <source>
        <dbReference type="Proteomes" id="UP001527090"/>
    </source>
</evidence>
<keyword evidence="8" id="KW-1185">Reference proteome</keyword>
<dbReference type="NCBIfam" id="TIGR02937">
    <property type="entry name" value="sigma70-ECF"/>
    <property type="match status" value="1"/>
</dbReference>
<evidence type="ECO:0000259" key="6">
    <source>
        <dbReference type="Pfam" id="PF08281"/>
    </source>
</evidence>
<keyword evidence="4" id="KW-0804">Transcription</keyword>
<evidence type="ECO:0000256" key="4">
    <source>
        <dbReference type="ARBA" id="ARBA00023163"/>
    </source>
</evidence>
<evidence type="ECO:0000256" key="2">
    <source>
        <dbReference type="ARBA" id="ARBA00023015"/>
    </source>
</evidence>
<dbReference type="InterPro" id="IPR013324">
    <property type="entry name" value="RNA_pol_sigma_r3/r4-like"/>
</dbReference>
<dbReference type="CDD" id="cd06171">
    <property type="entry name" value="Sigma70_r4"/>
    <property type="match status" value="1"/>
</dbReference>
<keyword evidence="3" id="KW-0731">Sigma factor</keyword>
<comment type="similarity">
    <text evidence="1">Belongs to the sigma-70 factor family. ECF subfamily.</text>
</comment>
<evidence type="ECO:0000259" key="5">
    <source>
        <dbReference type="Pfam" id="PF04542"/>
    </source>
</evidence>
<dbReference type="InterPro" id="IPR013249">
    <property type="entry name" value="RNA_pol_sigma70_r4_t2"/>
</dbReference>
<reference evidence="7 8" key="1">
    <citation type="submission" date="2022-05" db="EMBL/GenBank/DDBJ databases">
        <title>Genome Sequencing of Bee-Associated Microbes.</title>
        <authorList>
            <person name="Dunlap C."/>
        </authorList>
    </citation>
    <scope>NUCLEOTIDE SEQUENCE [LARGE SCALE GENOMIC DNA]</scope>
    <source>
        <strain evidence="7 8">NRRL NRS-750</strain>
    </source>
</reference>
<gene>
    <name evidence="7" type="ORF">M5X04_13280</name>
</gene>
<accession>A0ABT4E965</accession>
<dbReference type="Gene3D" id="1.10.1740.10">
    <property type="match status" value="1"/>
</dbReference>
<dbReference type="SUPFAM" id="SSF88946">
    <property type="entry name" value="Sigma2 domain of RNA polymerase sigma factors"/>
    <property type="match status" value="1"/>
</dbReference>
<organism evidence="7 8">
    <name type="scientific">Paenibacillus alvei</name>
    <name type="common">Bacillus alvei</name>
    <dbReference type="NCBI Taxonomy" id="44250"/>
    <lineage>
        <taxon>Bacteria</taxon>
        <taxon>Bacillati</taxon>
        <taxon>Bacillota</taxon>
        <taxon>Bacilli</taxon>
        <taxon>Bacillales</taxon>
        <taxon>Paenibacillaceae</taxon>
        <taxon>Paenibacillus</taxon>
    </lineage>
</organism>
<dbReference type="InterPro" id="IPR007627">
    <property type="entry name" value="RNA_pol_sigma70_r2"/>
</dbReference>
<dbReference type="RefSeq" id="WP_268632205.1">
    <property type="nucleotide sequence ID" value="NZ_JAMDLY010000011.1"/>
</dbReference>
<sequence>MDIHTDYIRKAQAGDKEAFIYVMQELELPLYRMALLMLKQEADCADAIQETMLKAFQSLHALREPKYFKTWIYRILINECNKIVNKRNQTVVVEELFNASAASTDYDLIDLQEVVDRLEENLRIVIVLYYFQDLSVNEIAQVLGISSGAVKTRMHRARKLLLSWLSNNPERKMNCGTI</sequence>
<keyword evidence="2" id="KW-0805">Transcription regulation</keyword>
<dbReference type="EMBL" id="JAMDLY010000011">
    <property type="protein sequence ID" value="MCY9530291.1"/>
    <property type="molecule type" value="Genomic_DNA"/>
</dbReference>
<dbReference type="SUPFAM" id="SSF88659">
    <property type="entry name" value="Sigma3 and sigma4 domains of RNA polymerase sigma factors"/>
    <property type="match status" value="1"/>
</dbReference>
<evidence type="ECO:0000313" key="7">
    <source>
        <dbReference type="EMBL" id="MCY9530291.1"/>
    </source>
</evidence>
<evidence type="ECO:0000256" key="3">
    <source>
        <dbReference type="ARBA" id="ARBA00023082"/>
    </source>
</evidence>
<dbReference type="Gene3D" id="1.10.10.10">
    <property type="entry name" value="Winged helix-like DNA-binding domain superfamily/Winged helix DNA-binding domain"/>
    <property type="match status" value="1"/>
</dbReference>
<dbReference type="Pfam" id="PF04542">
    <property type="entry name" value="Sigma70_r2"/>
    <property type="match status" value="1"/>
</dbReference>
<dbReference type="InterPro" id="IPR039425">
    <property type="entry name" value="RNA_pol_sigma-70-like"/>
</dbReference>
<dbReference type="PANTHER" id="PTHR43133:SF51">
    <property type="entry name" value="RNA POLYMERASE SIGMA FACTOR"/>
    <property type="match status" value="1"/>
</dbReference>
<dbReference type="InterPro" id="IPR013325">
    <property type="entry name" value="RNA_pol_sigma_r2"/>
</dbReference>
<feature type="domain" description="RNA polymerase sigma-70 region 2" evidence="5">
    <location>
        <begin position="29"/>
        <end position="86"/>
    </location>
</feature>